<feature type="region of interest" description="Disordered" evidence="13">
    <location>
        <begin position="114"/>
        <end position="139"/>
    </location>
</feature>
<evidence type="ECO:0000256" key="12">
    <source>
        <dbReference type="SAM" id="Coils"/>
    </source>
</evidence>
<evidence type="ECO:0000256" key="9">
    <source>
        <dbReference type="PIRSR" id="PIRSR628651-51"/>
    </source>
</evidence>
<sequence length="224" mass="25766">MGTYLENYLEGVSSLPQEVRRGFALLRDLDNRSQELLDRIEVESKTSIKNYKRKRDPSSEEQTSIRNDLKQCLELADEKIQLAVQTYELVDKHIRKLDQDLKKFEAELQAEQTMKDAVQPGQAPVEKKEKEPVKSRKKTPAVENILPAVDPKILTVEIDMPIDPNEPTYCTCNRVSFGEMVGCDNPDCKIEWFHYECVGLTAAPKGKWYCADCTRDIKEKKKAR</sequence>
<feature type="site" description="Histone H3K4me3 binding" evidence="8">
    <location>
        <position position="192"/>
    </location>
</feature>
<feature type="binding site" evidence="9">
    <location>
        <position position="210"/>
    </location>
    <ligand>
        <name>Zn(2+)</name>
        <dbReference type="ChEBI" id="CHEBI:29105"/>
        <label>2</label>
    </ligand>
</feature>
<feature type="binding site" evidence="9">
    <location>
        <position position="194"/>
    </location>
    <ligand>
        <name>Zn(2+)</name>
        <dbReference type="ChEBI" id="CHEBI:29105"/>
        <label>1</label>
    </ligand>
</feature>
<feature type="domain" description="PHD-type" evidence="14">
    <location>
        <begin position="167"/>
        <end position="216"/>
    </location>
</feature>
<comment type="subunit">
    <text evidence="11">Component of an histone acetyltransferase complex. Interacts with H3K4me3 and to a lesser extent with H3K4me2.</text>
</comment>
<evidence type="ECO:0000256" key="10">
    <source>
        <dbReference type="PROSITE-ProRule" id="PRU00146"/>
    </source>
</evidence>
<dbReference type="PANTHER" id="PTHR10333">
    <property type="entry name" value="INHIBITOR OF GROWTH PROTEIN"/>
    <property type="match status" value="1"/>
</dbReference>
<dbReference type="Gene3D" id="3.30.40.10">
    <property type="entry name" value="Zinc/RING finger domain, C3HC4 (zinc finger)"/>
    <property type="match status" value="1"/>
</dbReference>
<dbReference type="Gene3D" id="6.10.140.1740">
    <property type="match status" value="1"/>
</dbReference>
<feature type="binding site" evidence="9">
    <location>
        <position position="197"/>
    </location>
    <ligand>
        <name>Zn(2+)</name>
        <dbReference type="ChEBI" id="CHEBI:29105"/>
        <label>1</label>
    </ligand>
</feature>
<proteinExistence type="inferred from homology"/>
<evidence type="ECO:0000256" key="11">
    <source>
        <dbReference type="RuleBase" id="RU361213"/>
    </source>
</evidence>
<dbReference type="STRING" id="1890364.A0A2P6NN41"/>
<comment type="similarity">
    <text evidence="2 11">Belongs to the ING family.</text>
</comment>
<feature type="coiled-coil region" evidence="12">
    <location>
        <begin position="87"/>
        <end position="114"/>
    </location>
</feature>
<feature type="binding site" evidence="9">
    <location>
        <position position="213"/>
    </location>
    <ligand>
        <name>Zn(2+)</name>
        <dbReference type="ChEBI" id="CHEBI:29105"/>
        <label>2</label>
    </ligand>
</feature>
<dbReference type="InterPro" id="IPR059153">
    <property type="entry name" value="NSD_PHD-1st"/>
</dbReference>
<dbReference type="Pfam" id="PF23011">
    <property type="entry name" value="PHD-1st_NSD"/>
    <property type="match status" value="1"/>
</dbReference>
<dbReference type="SMART" id="SM01408">
    <property type="entry name" value="ING"/>
    <property type="match status" value="1"/>
</dbReference>
<keyword evidence="16" id="KW-1185">Reference proteome</keyword>
<feature type="site" description="Histone H3K4me3 binding" evidence="8">
    <location>
        <position position="184"/>
    </location>
</feature>
<evidence type="ECO:0000259" key="14">
    <source>
        <dbReference type="PROSITE" id="PS50016"/>
    </source>
</evidence>
<comment type="caution">
    <text evidence="15">The sequence shown here is derived from an EMBL/GenBank/DDBJ whole genome shotgun (WGS) entry which is preliminary data.</text>
</comment>
<accession>A0A2P6NN41</accession>
<dbReference type="InterPro" id="IPR019787">
    <property type="entry name" value="Znf_PHD-finger"/>
</dbReference>
<dbReference type="PANTHER" id="PTHR10333:SF42">
    <property type="entry name" value="INHIBITOR OF GROWTH PROTEIN 5"/>
    <property type="match status" value="1"/>
</dbReference>
<dbReference type="InterPro" id="IPR013083">
    <property type="entry name" value="Znf_RING/FYVE/PHD"/>
</dbReference>
<feature type="binding site" evidence="9">
    <location>
        <position position="183"/>
    </location>
    <ligand>
        <name>Zn(2+)</name>
        <dbReference type="ChEBI" id="CHEBI:29105"/>
        <label>2</label>
    </ligand>
</feature>
<dbReference type="InterPro" id="IPR028651">
    <property type="entry name" value="ING_fam"/>
</dbReference>
<evidence type="ECO:0000256" key="1">
    <source>
        <dbReference type="ARBA" id="ARBA00004123"/>
    </source>
</evidence>
<dbReference type="InParanoid" id="A0A2P6NN41"/>
<dbReference type="OrthoDB" id="5411773at2759"/>
<comment type="domain">
    <text evidence="11">The PHD-type zinc finger mediates the binding to H3K4me3.</text>
</comment>
<evidence type="ECO:0000256" key="2">
    <source>
        <dbReference type="ARBA" id="ARBA00010210"/>
    </source>
</evidence>
<dbReference type="SMART" id="SM00249">
    <property type="entry name" value="PHD"/>
    <property type="match status" value="1"/>
</dbReference>
<evidence type="ECO:0000256" key="13">
    <source>
        <dbReference type="SAM" id="MobiDB-lite"/>
    </source>
</evidence>
<dbReference type="GO" id="GO:0006325">
    <property type="term" value="P:chromatin organization"/>
    <property type="evidence" value="ECO:0007669"/>
    <property type="project" value="UniProtKB-KW"/>
</dbReference>
<evidence type="ECO:0000313" key="16">
    <source>
        <dbReference type="Proteomes" id="UP000241769"/>
    </source>
</evidence>
<dbReference type="FunFam" id="3.30.40.10:FF:000016">
    <property type="entry name" value="Inhibitor of growth protein"/>
    <property type="match status" value="1"/>
</dbReference>
<reference evidence="15 16" key="1">
    <citation type="journal article" date="2018" name="Genome Biol. Evol.">
        <title>Multiple Roots of Fruiting Body Formation in Amoebozoa.</title>
        <authorList>
            <person name="Hillmann F."/>
            <person name="Forbes G."/>
            <person name="Novohradska S."/>
            <person name="Ferling I."/>
            <person name="Riege K."/>
            <person name="Groth M."/>
            <person name="Westermann M."/>
            <person name="Marz M."/>
            <person name="Spaller T."/>
            <person name="Winckler T."/>
            <person name="Schaap P."/>
            <person name="Glockner G."/>
        </authorList>
    </citation>
    <scope>NUCLEOTIDE SEQUENCE [LARGE SCALE GENOMIC DNA]</scope>
    <source>
        <strain evidence="15 16">Jena</strain>
    </source>
</reference>
<organism evidence="15 16">
    <name type="scientific">Planoprotostelium fungivorum</name>
    <dbReference type="NCBI Taxonomy" id="1890364"/>
    <lineage>
        <taxon>Eukaryota</taxon>
        <taxon>Amoebozoa</taxon>
        <taxon>Evosea</taxon>
        <taxon>Variosea</taxon>
        <taxon>Cavosteliida</taxon>
        <taxon>Cavosteliaceae</taxon>
        <taxon>Planoprotostelium</taxon>
    </lineage>
</organism>
<keyword evidence="12" id="KW-0175">Coiled coil</keyword>
<evidence type="ECO:0000256" key="5">
    <source>
        <dbReference type="ARBA" id="ARBA00022833"/>
    </source>
</evidence>
<dbReference type="InterPro" id="IPR024610">
    <property type="entry name" value="ING_N_histone-binding"/>
</dbReference>
<dbReference type="GO" id="GO:0005634">
    <property type="term" value="C:nucleus"/>
    <property type="evidence" value="ECO:0007669"/>
    <property type="project" value="UniProtKB-SubCell"/>
</dbReference>
<dbReference type="GO" id="GO:0008270">
    <property type="term" value="F:zinc ion binding"/>
    <property type="evidence" value="ECO:0007669"/>
    <property type="project" value="UniProtKB-KW"/>
</dbReference>
<evidence type="ECO:0000256" key="6">
    <source>
        <dbReference type="ARBA" id="ARBA00022853"/>
    </source>
</evidence>
<keyword evidence="7 11" id="KW-0539">Nucleus</keyword>
<dbReference type="PROSITE" id="PS01359">
    <property type="entry name" value="ZF_PHD_1"/>
    <property type="match status" value="1"/>
</dbReference>
<feature type="site" description="Histone H3K4me3 binding" evidence="8">
    <location>
        <position position="169"/>
    </location>
</feature>
<feature type="binding site" evidence="9">
    <location>
        <position position="172"/>
    </location>
    <ligand>
        <name>Zn(2+)</name>
        <dbReference type="ChEBI" id="CHEBI:29105"/>
        <label>1</label>
    </ligand>
</feature>
<dbReference type="InterPro" id="IPR011011">
    <property type="entry name" value="Znf_FYVE_PHD"/>
</dbReference>
<evidence type="ECO:0000256" key="4">
    <source>
        <dbReference type="ARBA" id="ARBA00022771"/>
    </source>
</evidence>
<dbReference type="CDD" id="cd15587">
    <property type="entry name" value="PHD_Yng1p_like"/>
    <property type="match status" value="1"/>
</dbReference>
<gene>
    <name evidence="15" type="ORF">PROFUN_06910</name>
</gene>
<evidence type="ECO:0000256" key="3">
    <source>
        <dbReference type="ARBA" id="ARBA00022723"/>
    </source>
</evidence>
<keyword evidence="3 9" id="KW-0479">Metal-binding</keyword>
<comment type="subcellular location">
    <subcellularLocation>
        <location evidence="1 11">Nucleus</location>
    </subcellularLocation>
</comment>
<feature type="site" description="Histone H3K4me3 binding" evidence="8">
    <location>
        <position position="180"/>
    </location>
</feature>
<feature type="binding site" evidence="9">
    <location>
        <position position="188"/>
    </location>
    <ligand>
        <name>Zn(2+)</name>
        <dbReference type="ChEBI" id="CHEBI:29105"/>
        <label>2</label>
    </ligand>
</feature>
<evidence type="ECO:0000313" key="15">
    <source>
        <dbReference type="EMBL" id="PRP85308.1"/>
    </source>
</evidence>
<dbReference type="InterPro" id="IPR019786">
    <property type="entry name" value="Zinc_finger_PHD-type_CS"/>
</dbReference>
<dbReference type="EMBL" id="MDYQ01000047">
    <property type="protein sequence ID" value="PRP85308.1"/>
    <property type="molecule type" value="Genomic_DNA"/>
</dbReference>
<dbReference type="InterPro" id="IPR001965">
    <property type="entry name" value="Znf_PHD"/>
</dbReference>
<feature type="compositionally biased region" description="Basic and acidic residues" evidence="13">
    <location>
        <begin position="125"/>
        <end position="134"/>
    </location>
</feature>
<keyword evidence="6 11" id="KW-0156">Chromatin regulator</keyword>
<evidence type="ECO:0000256" key="7">
    <source>
        <dbReference type="ARBA" id="ARBA00023242"/>
    </source>
</evidence>
<name>A0A2P6NN41_9EUKA</name>
<comment type="function">
    <text evidence="11">Component of an histone acetyltransferase complex.</text>
</comment>
<dbReference type="Proteomes" id="UP000241769">
    <property type="component" value="Unassembled WGS sequence"/>
</dbReference>
<evidence type="ECO:0000256" key="8">
    <source>
        <dbReference type="PIRSR" id="PIRSR628651-50"/>
    </source>
</evidence>
<protein>
    <recommendedName>
        <fullName evidence="11">Inhibitor of growth protein</fullName>
    </recommendedName>
</protein>
<dbReference type="Pfam" id="PF12998">
    <property type="entry name" value="ING"/>
    <property type="match status" value="1"/>
</dbReference>
<dbReference type="CDD" id="cd16859">
    <property type="entry name" value="ING_ING4_5"/>
    <property type="match status" value="1"/>
</dbReference>
<dbReference type="SUPFAM" id="SSF57903">
    <property type="entry name" value="FYVE/PHD zinc finger"/>
    <property type="match status" value="1"/>
</dbReference>
<feature type="binding site" evidence="9">
    <location>
        <position position="170"/>
    </location>
    <ligand>
        <name>Zn(2+)</name>
        <dbReference type="ChEBI" id="CHEBI:29105"/>
        <label>1</label>
    </ligand>
</feature>
<keyword evidence="5 9" id="KW-0862">Zinc</keyword>
<dbReference type="PROSITE" id="PS50016">
    <property type="entry name" value="ZF_PHD_2"/>
    <property type="match status" value="1"/>
</dbReference>
<keyword evidence="4 10" id="KW-0863">Zinc-finger</keyword>
<dbReference type="AlphaFoldDB" id="A0A2P6NN41"/>